<protein>
    <submittedName>
        <fullName evidence="5">DUF3459 domain-containing protein</fullName>
    </submittedName>
</protein>
<dbReference type="Proteomes" id="UP000013165">
    <property type="component" value="Unassembled WGS sequence"/>
</dbReference>
<evidence type="ECO:0000313" key="5">
    <source>
        <dbReference type="EMBL" id="ENO15200.1"/>
    </source>
</evidence>
<dbReference type="InterPro" id="IPR006047">
    <property type="entry name" value="GH13_cat_dom"/>
</dbReference>
<dbReference type="HOGENOM" id="CLU_006462_2_3_6"/>
<dbReference type="CDD" id="cd11330">
    <property type="entry name" value="AmyAc_OligoGlu"/>
    <property type="match status" value="1"/>
</dbReference>
<dbReference type="SMART" id="SM00642">
    <property type="entry name" value="Aamy"/>
    <property type="match status" value="1"/>
</dbReference>
<name>N6VY65_9GAMM</name>
<accession>N6VY65</accession>
<reference evidence="5 6" key="1">
    <citation type="journal article" date="2013" name="Genome Announc.">
        <title>Genome Sequence of the Polycyclic Aromatic Hydrocarbon-Degrading Bacterium Strain Marinobacter nanhaiticus D15-8WT.</title>
        <authorList>
            <person name="Cui Z."/>
            <person name="Gao W."/>
            <person name="Li Q."/>
            <person name="Xu G."/>
            <person name="Zheng L."/>
        </authorList>
    </citation>
    <scope>NUCLEOTIDE SEQUENCE [LARGE SCALE GENOMIC DNA]</scope>
    <source>
        <strain evidence="5 6">D15-8W</strain>
    </source>
</reference>
<proteinExistence type="inferred from homology"/>
<evidence type="ECO:0000259" key="4">
    <source>
        <dbReference type="SMART" id="SM00642"/>
    </source>
</evidence>
<dbReference type="Pfam" id="PF00128">
    <property type="entry name" value="Alpha-amylase"/>
    <property type="match status" value="1"/>
</dbReference>
<dbReference type="OrthoDB" id="9805159at2"/>
<keyword evidence="6" id="KW-1185">Reference proteome</keyword>
<dbReference type="RefSeq" id="WP_004579496.1">
    <property type="nucleotide sequence ID" value="NZ_AP028878.1"/>
</dbReference>
<sequence length="538" mass="61240">MTQSQPWWKGGIIYQIYPRSFMDSSGDGVGDLRGATSRLPYVASLGVDAIWLSPFFLSPMKDFGYDVSDYRAVDPLFGTMDDFKALVTEAHRLGLKVVIDQVLSHTSDQHPWFTESRENRTNPKADWFVWADPKADGTPPNNWLSIFGGSAWAWDTRRGQYYLHNFLTSQPDLNFHNAEMRQAQLDNMRFWLDLGVDGFRLDTVNFYYHNQSLADNPAVPTGESKTFVAKGVNPYTYQRHVNDLSQPENIGFLSDMRALMDEYPETTLVGEIGDDKPLERMAEYTAGDDRLHMAYSFDLLNDQFGPSYIRDVVRRYEEGLGDGWPCWALSNHDVVRVVSRWSLGHEDAQAYPPILMALLLSLRGSVSIYQGEELGLPEADVPFESLQDPYGISFWPEFRGRDGCRTPMIWEPEALGGFTTGLPWLPIDEPHLEYAVSVQEPNVHSILNRIRNLIRWRQEQPALCMGELELVEGSGEILCWIRRHSDQTLVVAINITGETQTMPWTQPVKYELSGHGFSGRLADGQIELPPYQAFYAEL</sequence>
<dbReference type="STRING" id="626887.J057_07616"/>
<dbReference type="InterPro" id="IPR045857">
    <property type="entry name" value="O16G_dom_2"/>
</dbReference>
<keyword evidence="2" id="KW-0378">Hydrolase</keyword>
<dbReference type="GO" id="GO:0009313">
    <property type="term" value="P:oligosaccharide catabolic process"/>
    <property type="evidence" value="ECO:0007669"/>
    <property type="project" value="TreeGrafter"/>
</dbReference>
<dbReference type="Gene3D" id="2.60.40.1180">
    <property type="entry name" value="Golgi alpha-mannosidase II"/>
    <property type="match status" value="1"/>
</dbReference>
<comment type="similarity">
    <text evidence="1">Belongs to the glycosyl hydrolase 13 family.</text>
</comment>
<dbReference type="PANTHER" id="PTHR10357">
    <property type="entry name" value="ALPHA-AMYLASE FAMILY MEMBER"/>
    <property type="match status" value="1"/>
</dbReference>
<dbReference type="Gene3D" id="3.20.20.80">
    <property type="entry name" value="Glycosidases"/>
    <property type="match status" value="2"/>
</dbReference>
<keyword evidence="3" id="KW-0326">Glycosidase</keyword>
<evidence type="ECO:0000256" key="3">
    <source>
        <dbReference type="ARBA" id="ARBA00023295"/>
    </source>
</evidence>
<dbReference type="Gene3D" id="3.90.400.10">
    <property type="entry name" value="Oligo-1,6-glucosidase, Domain 2"/>
    <property type="match status" value="1"/>
</dbReference>
<dbReference type="EMBL" id="APLQ01000011">
    <property type="protein sequence ID" value="ENO15200.1"/>
    <property type="molecule type" value="Genomic_DNA"/>
</dbReference>
<dbReference type="GO" id="GO:0004556">
    <property type="term" value="F:alpha-amylase activity"/>
    <property type="evidence" value="ECO:0007669"/>
    <property type="project" value="TreeGrafter"/>
</dbReference>
<evidence type="ECO:0000256" key="1">
    <source>
        <dbReference type="ARBA" id="ARBA00008061"/>
    </source>
</evidence>
<dbReference type="InterPro" id="IPR017853">
    <property type="entry name" value="GH"/>
</dbReference>
<dbReference type="SUPFAM" id="SSF51011">
    <property type="entry name" value="Glycosyl hydrolase domain"/>
    <property type="match status" value="1"/>
</dbReference>
<dbReference type="AlphaFoldDB" id="N6VY65"/>
<dbReference type="SUPFAM" id="SSF51445">
    <property type="entry name" value="(Trans)glycosidases"/>
    <property type="match status" value="1"/>
</dbReference>
<evidence type="ECO:0000256" key="2">
    <source>
        <dbReference type="ARBA" id="ARBA00022801"/>
    </source>
</evidence>
<organism evidence="5 6">
    <name type="scientific">Marinobacter nanhaiticus D15-8W</name>
    <dbReference type="NCBI Taxonomy" id="626887"/>
    <lineage>
        <taxon>Bacteria</taxon>
        <taxon>Pseudomonadati</taxon>
        <taxon>Pseudomonadota</taxon>
        <taxon>Gammaproteobacteria</taxon>
        <taxon>Pseudomonadales</taxon>
        <taxon>Marinobacteraceae</taxon>
        <taxon>Marinobacter</taxon>
    </lineage>
</organism>
<dbReference type="PATRIC" id="fig|626887.3.peg.1515"/>
<dbReference type="FunFam" id="3.90.400.10:FF:000002">
    <property type="entry name" value="Sucrose isomerase"/>
    <property type="match status" value="1"/>
</dbReference>
<comment type="caution">
    <text evidence="5">The sequence shown here is derived from an EMBL/GenBank/DDBJ whole genome shotgun (WGS) entry which is preliminary data.</text>
</comment>
<dbReference type="PANTHER" id="PTHR10357:SF179">
    <property type="entry name" value="NEUTRAL AND BASIC AMINO ACID TRANSPORT PROTEIN RBAT"/>
    <property type="match status" value="1"/>
</dbReference>
<gene>
    <name evidence="5" type="ORF">J057_07616</name>
</gene>
<dbReference type="InterPro" id="IPR013780">
    <property type="entry name" value="Glyco_hydro_b"/>
</dbReference>
<evidence type="ECO:0000313" key="6">
    <source>
        <dbReference type="Proteomes" id="UP000013165"/>
    </source>
</evidence>
<dbReference type="eggNOG" id="COG0366">
    <property type="taxonomic scope" value="Bacteria"/>
</dbReference>
<feature type="domain" description="Glycosyl hydrolase family 13 catalytic" evidence="4">
    <location>
        <begin position="15"/>
        <end position="405"/>
    </location>
</feature>